<keyword evidence="3" id="KW-1185">Reference proteome</keyword>
<gene>
    <name evidence="2" type="ORF">GHK86_05985</name>
</gene>
<keyword evidence="1" id="KW-0812">Transmembrane</keyword>
<keyword evidence="1" id="KW-0472">Membrane</keyword>
<evidence type="ECO:0000313" key="2">
    <source>
        <dbReference type="EMBL" id="MST32272.1"/>
    </source>
</evidence>
<evidence type="ECO:0000256" key="1">
    <source>
        <dbReference type="SAM" id="Phobius"/>
    </source>
</evidence>
<comment type="caution">
    <text evidence="2">The sequence shown here is derived from an EMBL/GenBank/DDBJ whole genome shotgun (WGS) entry which is preliminary data.</text>
</comment>
<evidence type="ECO:0000313" key="3">
    <source>
        <dbReference type="Proteomes" id="UP000437736"/>
    </source>
</evidence>
<sequence>MTRRSPYAGLKRVRAVALVVGIVAFTMVIVTAANGGPISTRDHPHLALSIAFAISFWGLVVTGAGYLLLTVVRAVRGSRRPR</sequence>
<feature type="transmembrane region" description="Helical" evidence="1">
    <location>
        <begin position="45"/>
        <end position="72"/>
    </location>
</feature>
<accession>A0ABW9QRH9</accession>
<name>A0ABW9QRH9_9ACTN</name>
<protein>
    <submittedName>
        <fullName evidence="2">Uncharacterized protein</fullName>
    </submittedName>
</protein>
<keyword evidence="1" id="KW-1133">Transmembrane helix</keyword>
<dbReference type="EMBL" id="WJHE01000261">
    <property type="protein sequence ID" value="MST32272.1"/>
    <property type="molecule type" value="Genomic_DNA"/>
</dbReference>
<reference evidence="2 3" key="1">
    <citation type="submission" date="2019-11" db="EMBL/GenBank/DDBJ databases">
        <title>Acidiferrimicrobium australis gen. nov., sp. nov., an acidophilic and obligately heterotrophic, member of the Actinobacteria that catalyses dissimilatory oxido- reduction of iron isolated from metal-rich acidic water in Chile.</title>
        <authorList>
            <person name="Gonzalez D."/>
            <person name="Huber K."/>
            <person name="Hedrich S."/>
            <person name="Rojas-Villalobos C."/>
            <person name="Quatrini R."/>
            <person name="Dinamarca M.A."/>
            <person name="Schwarz A."/>
            <person name="Canales C."/>
            <person name="Nancucheo I."/>
        </authorList>
    </citation>
    <scope>NUCLEOTIDE SEQUENCE [LARGE SCALE GENOMIC DNA]</scope>
    <source>
        <strain evidence="2 3">USS-CCA1</strain>
    </source>
</reference>
<dbReference type="Proteomes" id="UP000437736">
    <property type="component" value="Unassembled WGS sequence"/>
</dbReference>
<organism evidence="2 3">
    <name type="scientific">Acidiferrimicrobium australe</name>
    <dbReference type="NCBI Taxonomy" id="2664430"/>
    <lineage>
        <taxon>Bacteria</taxon>
        <taxon>Bacillati</taxon>
        <taxon>Actinomycetota</taxon>
        <taxon>Acidimicrobiia</taxon>
        <taxon>Acidimicrobiales</taxon>
        <taxon>Acidimicrobiaceae</taxon>
        <taxon>Acidiferrimicrobium</taxon>
    </lineage>
</organism>
<proteinExistence type="predicted"/>
<feature type="transmembrane region" description="Helical" evidence="1">
    <location>
        <begin position="12"/>
        <end position="33"/>
    </location>
</feature>